<dbReference type="InterPro" id="IPR051049">
    <property type="entry name" value="Dienelactone_hydrolase-like"/>
</dbReference>
<proteinExistence type="predicted"/>
<comment type="caution">
    <text evidence="2">The sequence shown here is derived from an EMBL/GenBank/DDBJ whole genome shotgun (WGS) entry which is preliminary data.</text>
</comment>
<dbReference type="GO" id="GO:0016787">
    <property type="term" value="F:hydrolase activity"/>
    <property type="evidence" value="ECO:0007669"/>
    <property type="project" value="InterPro"/>
</dbReference>
<feature type="domain" description="Dienelactone hydrolase" evidence="1">
    <location>
        <begin position="14"/>
        <end position="85"/>
    </location>
</feature>
<dbReference type="PANTHER" id="PTHR46623:SF6">
    <property type="entry name" value="ALPHA_BETA-HYDROLASES SUPERFAMILY PROTEIN"/>
    <property type="match status" value="1"/>
</dbReference>
<organism evidence="2">
    <name type="scientific">Tanacetum cinerariifolium</name>
    <name type="common">Dalmatian daisy</name>
    <name type="synonym">Chrysanthemum cinerariifolium</name>
    <dbReference type="NCBI Taxonomy" id="118510"/>
    <lineage>
        <taxon>Eukaryota</taxon>
        <taxon>Viridiplantae</taxon>
        <taxon>Streptophyta</taxon>
        <taxon>Embryophyta</taxon>
        <taxon>Tracheophyta</taxon>
        <taxon>Spermatophyta</taxon>
        <taxon>Magnoliopsida</taxon>
        <taxon>eudicotyledons</taxon>
        <taxon>Gunneridae</taxon>
        <taxon>Pentapetalae</taxon>
        <taxon>asterids</taxon>
        <taxon>campanulids</taxon>
        <taxon>Asterales</taxon>
        <taxon>Asteraceae</taxon>
        <taxon>Asteroideae</taxon>
        <taxon>Anthemideae</taxon>
        <taxon>Anthemidinae</taxon>
        <taxon>Tanacetum</taxon>
    </lineage>
</organism>
<feature type="non-terminal residue" evidence="2">
    <location>
        <position position="116"/>
    </location>
</feature>
<dbReference type="InterPro" id="IPR029058">
    <property type="entry name" value="AB_hydrolase_fold"/>
</dbReference>
<dbReference type="PANTHER" id="PTHR46623">
    <property type="entry name" value="CARBOXYMETHYLENEBUTENOLIDASE-RELATED"/>
    <property type="match status" value="1"/>
</dbReference>
<name>A0A699V1P5_TANCI</name>
<protein>
    <recommendedName>
        <fullName evidence="1">Dienelactone hydrolase domain-containing protein</fullName>
    </recommendedName>
</protein>
<evidence type="ECO:0000313" key="2">
    <source>
        <dbReference type="EMBL" id="GFD27509.1"/>
    </source>
</evidence>
<evidence type="ECO:0000259" key="1">
    <source>
        <dbReference type="Pfam" id="PF01738"/>
    </source>
</evidence>
<dbReference type="AlphaFoldDB" id="A0A699V1P5"/>
<dbReference type="Gene3D" id="3.40.50.1820">
    <property type="entry name" value="alpha/beta hydrolase"/>
    <property type="match status" value="1"/>
</dbReference>
<dbReference type="EMBL" id="BKCJ011377540">
    <property type="protein sequence ID" value="GFD27509.1"/>
    <property type="molecule type" value="Genomic_DNA"/>
</dbReference>
<reference evidence="2" key="1">
    <citation type="journal article" date="2019" name="Sci. Rep.">
        <title>Draft genome of Tanacetum cinerariifolium, the natural source of mosquito coil.</title>
        <authorList>
            <person name="Yamashiro T."/>
            <person name="Shiraishi A."/>
            <person name="Satake H."/>
            <person name="Nakayama K."/>
        </authorList>
    </citation>
    <scope>NUCLEOTIDE SEQUENCE</scope>
</reference>
<dbReference type="InterPro" id="IPR002925">
    <property type="entry name" value="Dienelactn_hydro"/>
</dbReference>
<dbReference type="SUPFAM" id="SSF53474">
    <property type="entry name" value="alpha/beta-Hydrolases"/>
    <property type="match status" value="1"/>
</dbReference>
<feature type="non-terminal residue" evidence="2">
    <location>
        <position position="1"/>
    </location>
</feature>
<dbReference type="Pfam" id="PF01738">
    <property type="entry name" value="DLH"/>
    <property type="match status" value="1"/>
</dbReference>
<accession>A0A699V1P5</accession>
<gene>
    <name evidence="2" type="ORF">Tci_899478</name>
</gene>
<sequence>TAAPGLEIPYSEFATQAMPHYGALTPEGLNQDIQAAYDWLQGQEGVQQDKIGSIGFCLGGQVSFRANAVLPLAAAVSYYGGEAGELAARQLLSYPKKAVAAWQCLLARTLARDILP</sequence>